<dbReference type="PANTHER" id="PTHR47331">
    <property type="entry name" value="PHD-TYPE DOMAIN-CONTAINING PROTEIN"/>
    <property type="match status" value="1"/>
</dbReference>
<name>A0A0A9Y6X4_LYGHE</name>
<proteinExistence type="predicted"/>
<dbReference type="InterPro" id="IPR043502">
    <property type="entry name" value="DNA/RNA_pol_sf"/>
</dbReference>
<reference evidence="1" key="2">
    <citation type="submission" date="2014-07" db="EMBL/GenBank/DDBJ databases">
        <authorList>
            <person name="Hull J."/>
        </authorList>
    </citation>
    <scope>NUCLEOTIDE SEQUENCE</scope>
</reference>
<feature type="non-terminal residue" evidence="1">
    <location>
        <position position="1"/>
    </location>
</feature>
<accession>A0A0A9Y6X4</accession>
<reference evidence="1" key="1">
    <citation type="journal article" date="2014" name="PLoS ONE">
        <title>Transcriptome-Based Identification of ABC Transporters in the Western Tarnished Plant Bug Lygus hesperus.</title>
        <authorList>
            <person name="Hull J.J."/>
            <person name="Chaney K."/>
            <person name="Geib S.M."/>
            <person name="Fabrick J.A."/>
            <person name="Brent C.S."/>
            <person name="Walsh D."/>
            <person name="Lavine L.C."/>
        </authorList>
    </citation>
    <scope>NUCLEOTIDE SEQUENCE</scope>
</reference>
<keyword evidence="1" id="KW-0548">Nucleotidyltransferase</keyword>
<dbReference type="GO" id="GO:0003968">
    <property type="term" value="F:RNA-directed RNA polymerase activity"/>
    <property type="evidence" value="ECO:0007669"/>
    <property type="project" value="UniProtKB-KW"/>
</dbReference>
<protein>
    <submittedName>
        <fullName evidence="1">RNA-directed RNA polymerase L</fullName>
    </submittedName>
</protein>
<evidence type="ECO:0000313" key="1">
    <source>
        <dbReference type="EMBL" id="JAG25280.1"/>
    </source>
</evidence>
<dbReference type="SUPFAM" id="SSF56672">
    <property type="entry name" value="DNA/RNA polymerases"/>
    <property type="match status" value="1"/>
</dbReference>
<dbReference type="EMBL" id="GBHO01018324">
    <property type="protein sequence ID" value="JAG25280.1"/>
    <property type="molecule type" value="Transcribed_RNA"/>
</dbReference>
<dbReference type="PANTHER" id="PTHR47331:SF5">
    <property type="entry name" value="RIBONUCLEASE H"/>
    <property type="match status" value="1"/>
</dbReference>
<organism evidence="1">
    <name type="scientific">Lygus hesperus</name>
    <name type="common">Western plant bug</name>
    <dbReference type="NCBI Taxonomy" id="30085"/>
    <lineage>
        <taxon>Eukaryota</taxon>
        <taxon>Metazoa</taxon>
        <taxon>Ecdysozoa</taxon>
        <taxon>Arthropoda</taxon>
        <taxon>Hexapoda</taxon>
        <taxon>Insecta</taxon>
        <taxon>Pterygota</taxon>
        <taxon>Neoptera</taxon>
        <taxon>Paraneoptera</taxon>
        <taxon>Hemiptera</taxon>
        <taxon>Heteroptera</taxon>
        <taxon>Panheteroptera</taxon>
        <taxon>Cimicomorpha</taxon>
        <taxon>Miridae</taxon>
        <taxon>Mirini</taxon>
        <taxon>Lygus</taxon>
    </lineage>
</organism>
<keyword evidence="1" id="KW-0696">RNA-directed RNA polymerase</keyword>
<feature type="non-terminal residue" evidence="1">
    <location>
        <position position="125"/>
    </location>
</feature>
<dbReference type="GO" id="GO:0071897">
    <property type="term" value="P:DNA biosynthetic process"/>
    <property type="evidence" value="ECO:0007669"/>
    <property type="project" value="UniProtKB-ARBA"/>
</dbReference>
<keyword evidence="1" id="KW-0808">Transferase</keyword>
<dbReference type="AlphaFoldDB" id="A0A0A9Y6X4"/>
<sequence>SSFGLSKEIAIKRWYNLERKLRREPKLYAAYQSFLTEYLRLGHMKLATVPGTYYIPHFAVLRDSLSSPLRVVFDASCKDTSGLSLNDRLHTGPPLQKDIGEVVSLFRLNAVAITADIKQMYRQIK</sequence>
<gene>
    <name evidence="1" type="primary">L_12</name>
    <name evidence="1" type="ORF">CM83_104558</name>
</gene>